<dbReference type="SUPFAM" id="SSF160544">
    <property type="entry name" value="EscU C-terminal domain-like"/>
    <property type="match status" value="1"/>
</dbReference>
<name>A0AAW2H6M4_9NEOP</name>
<dbReference type="Gene3D" id="6.10.250.2080">
    <property type="match status" value="1"/>
</dbReference>
<dbReference type="PANTHER" id="PTHR30531">
    <property type="entry name" value="FLAGELLAR BIOSYNTHETIC PROTEIN FLHB"/>
    <property type="match status" value="1"/>
</dbReference>
<dbReference type="AlphaFoldDB" id="A0AAW2H6M4"/>
<gene>
    <name evidence="2" type="ORF">PYX00_010857</name>
</gene>
<keyword evidence="1" id="KW-1133">Transmembrane helix</keyword>
<dbReference type="EMBL" id="JARGDH010000050">
    <property type="protein sequence ID" value="KAL0263986.1"/>
    <property type="molecule type" value="Genomic_DNA"/>
</dbReference>
<dbReference type="Pfam" id="PF01312">
    <property type="entry name" value="Bac_export_2"/>
    <property type="match status" value="1"/>
</dbReference>
<dbReference type="GO" id="GO:0005886">
    <property type="term" value="C:plasma membrane"/>
    <property type="evidence" value="ECO:0007669"/>
    <property type="project" value="TreeGrafter"/>
</dbReference>
<keyword evidence="1" id="KW-0472">Membrane</keyword>
<dbReference type="Gene3D" id="3.40.1690.10">
    <property type="entry name" value="secretion proteins EscU"/>
    <property type="match status" value="1"/>
</dbReference>
<dbReference type="InterPro" id="IPR006135">
    <property type="entry name" value="T3SS_substrate_exporter"/>
</dbReference>
<dbReference type="PRINTS" id="PR00950">
    <property type="entry name" value="TYPE3IMSPROT"/>
</dbReference>
<organism evidence="2">
    <name type="scientific">Menopon gallinae</name>
    <name type="common">poultry shaft louse</name>
    <dbReference type="NCBI Taxonomy" id="328185"/>
    <lineage>
        <taxon>Eukaryota</taxon>
        <taxon>Metazoa</taxon>
        <taxon>Ecdysozoa</taxon>
        <taxon>Arthropoda</taxon>
        <taxon>Hexapoda</taxon>
        <taxon>Insecta</taxon>
        <taxon>Pterygota</taxon>
        <taxon>Neoptera</taxon>
        <taxon>Paraneoptera</taxon>
        <taxon>Psocodea</taxon>
        <taxon>Troctomorpha</taxon>
        <taxon>Phthiraptera</taxon>
        <taxon>Amblycera</taxon>
        <taxon>Menoponidae</taxon>
        <taxon>Menopon</taxon>
    </lineage>
</organism>
<dbReference type="InterPro" id="IPR029025">
    <property type="entry name" value="T3SS_substrate_exporter_C"/>
</dbReference>
<proteinExistence type="predicted"/>
<evidence type="ECO:0000313" key="2">
    <source>
        <dbReference type="EMBL" id="KAL0263986.1"/>
    </source>
</evidence>
<feature type="transmembrane region" description="Helical" evidence="1">
    <location>
        <begin position="68"/>
        <end position="88"/>
    </location>
</feature>
<reference evidence="2" key="1">
    <citation type="journal article" date="2024" name="Gigascience">
        <title>Chromosome-level genome of the poultry shaft louse Menopon gallinae provides insight into the host-switching and adaptive evolution of parasitic lice.</title>
        <authorList>
            <person name="Xu Y."/>
            <person name="Ma L."/>
            <person name="Liu S."/>
            <person name="Liang Y."/>
            <person name="Liu Q."/>
            <person name="He Z."/>
            <person name="Tian L."/>
            <person name="Duan Y."/>
            <person name="Cai W."/>
            <person name="Li H."/>
            <person name="Song F."/>
        </authorList>
    </citation>
    <scope>NUCLEOTIDE SEQUENCE</scope>
    <source>
        <strain evidence="2">Cailab_2023a</strain>
    </source>
</reference>
<evidence type="ECO:0008006" key="3">
    <source>
        <dbReference type="Google" id="ProtNLM"/>
    </source>
</evidence>
<feature type="transmembrane region" description="Helical" evidence="1">
    <location>
        <begin position="15"/>
        <end position="34"/>
    </location>
</feature>
<dbReference type="GO" id="GO:0009306">
    <property type="term" value="P:protein secretion"/>
    <property type="evidence" value="ECO:0007669"/>
    <property type="project" value="InterPro"/>
</dbReference>
<evidence type="ECO:0000256" key="1">
    <source>
        <dbReference type="SAM" id="Phobius"/>
    </source>
</evidence>
<comment type="caution">
    <text evidence="2">The sequence shown here is derived from an EMBL/GenBank/DDBJ whole genome shotgun (WGS) entry which is preliminary data.</text>
</comment>
<protein>
    <recommendedName>
        <fullName evidence="3">Flagellar biosynthetic protein FlhB</fullName>
    </recommendedName>
</protein>
<dbReference type="PANTHER" id="PTHR30531:SF12">
    <property type="entry name" value="FLAGELLAR BIOSYNTHETIC PROTEIN FLHB"/>
    <property type="match status" value="1"/>
</dbReference>
<accession>A0AAW2H6M4</accession>
<sequence>MAQISDPSTDMEMPVVGQLLTALAIWVFFSNEWLMSPLGIWYLGLPSLVQICQYPLGVGVAVVTSVVVQLFLLSFIVLLIFAIADYAFQKKLFWDSIKMTKQELKEERKQAEGDPLLKSRLRDRMRQIVNQNIRKVVPRADVIITNPTHYAVALEWDAQRMIAPQVLAKGMDEIALSIIKVAKESQVPRIENRPLARALYASVEIGDAVPPEYWEIVSRILAEVYALNNKLKL</sequence>
<feature type="transmembrane region" description="Helical" evidence="1">
    <location>
        <begin position="41"/>
        <end position="62"/>
    </location>
</feature>
<keyword evidence="1" id="KW-0812">Transmembrane</keyword>